<evidence type="ECO:0000256" key="3">
    <source>
        <dbReference type="ARBA" id="ARBA00022692"/>
    </source>
</evidence>
<feature type="transmembrane region" description="Helical" evidence="6">
    <location>
        <begin position="68"/>
        <end position="89"/>
    </location>
</feature>
<evidence type="ECO:0000313" key="8">
    <source>
        <dbReference type="WBParaSite" id="Hba_17548"/>
    </source>
</evidence>
<evidence type="ECO:0000256" key="5">
    <source>
        <dbReference type="ARBA" id="ARBA00023136"/>
    </source>
</evidence>
<dbReference type="InterPro" id="IPR036259">
    <property type="entry name" value="MFS_trans_sf"/>
</dbReference>
<dbReference type="WBParaSite" id="Hba_17548">
    <property type="protein sequence ID" value="Hba_17548"/>
    <property type="gene ID" value="Hba_17548"/>
</dbReference>
<dbReference type="GO" id="GO:0015149">
    <property type="term" value="F:hexose transmembrane transporter activity"/>
    <property type="evidence" value="ECO:0007669"/>
    <property type="project" value="TreeGrafter"/>
</dbReference>
<dbReference type="Gene3D" id="1.20.1250.20">
    <property type="entry name" value="MFS general substrate transporter like domains"/>
    <property type="match status" value="2"/>
</dbReference>
<proteinExistence type="predicted"/>
<organism evidence="7 8">
    <name type="scientific">Heterorhabditis bacteriophora</name>
    <name type="common">Entomopathogenic nematode worm</name>
    <dbReference type="NCBI Taxonomy" id="37862"/>
    <lineage>
        <taxon>Eukaryota</taxon>
        <taxon>Metazoa</taxon>
        <taxon>Ecdysozoa</taxon>
        <taxon>Nematoda</taxon>
        <taxon>Chromadorea</taxon>
        <taxon>Rhabditida</taxon>
        <taxon>Rhabditina</taxon>
        <taxon>Rhabditomorpha</taxon>
        <taxon>Strongyloidea</taxon>
        <taxon>Heterorhabditidae</taxon>
        <taxon>Heterorhabditis</taxon>
    </lineage>
</organism>
<dbReference type="Proteomes" id="UP000095283">
    <property type="component" value="Unplaced"/>
</dbReference>
<dbReference type="PANTHER" id="PTHR23503:SF8">
    <property type="entry name" value="FACILITATED GLUCOSE TRANSPORTER PROTEIN 1"/>
    <property type="match status" value="1"/>
</dbReference>
<accession>A0A1I7XIL6</accession>
<dbReference type="Pfam" id="PF00083">
    <property type="entry name" value="Sugar_tr"/>
    <property type="match status" value="1"/>
</dbReference>
<protein>
    <submittedName>
        <fullName evidence="8">MFS domain-containing protein</fullName>
    </submittedName>
</protein>
<dbReference type="GO" id="GO:0016020">
    <property type="term" value="C:membrane"/>
    <property type="evidence" value="ECO:0007669"/>
    <property type="project" value="UniProtKB-SubCell"/>
</dbReference>
<evidence type="ECO:0000256" key="4">
    <source>
        <dbReference type="ARBA" id="ARBA00022989"/>
    </source>
</evidence>
<keyword evidence="7" id="KW-1185">Reference proteome</keyword>
<feature type="transmembrane region" description="Helical" evidence="6">
    <location>
        <begin position="25"/>
        <end position="56"/>
    </location>
</feature>
<dbReference type="PANTHER" id="PTHR23503">
    <property type="entry name" value="SOLUTE CARRIER FAMILY 2"/>
    <property type="match status" value="1"/>
</dbReference>
<comment type="subcellular location">
    <subcellularLocation>
        <location evidence="1">Membrane</location>
    </subcellularLocation>
</comment>
<keyword evidence="5 6" id="KW-0472">Membrane</keyword>
<name>A0A1I7XIL6_HETBA</name>
<dbReference type="InterPro" id="IPR005828">
    <property type="entry name" value="MFS_sugar_transport-like"/>
</dbReference>
<dbReference type="InterPro" id="IPR045263">
    <property type="entry name" value="GLUT"/>
</dbReference>
<keyword evidence="4 6" id="KW-1133">Transmembrane helix</keyword>
<evidence type="ECO:0000256" key="1">
    <source>
        <dbReference type="ARBA" id="ARBA00004370"/>
    </source>
</evidence>
<keyword evidence="3 6" id="KW-0812">Transmembrane</keyword>
<reference evidence="8" key="1">
    <citation type="submission" date="2016-11" db="UniProtKB">
        <authorList>
            <consortium name="WormBaseParasite"/>
        </authorList>
    </citation>
    <scope>IDENTIFICATION</scope>
</reference>
<keyword evidence="2" id="KW-0813">Transport</keyword>
<evidence type="ECO:0000256" key="2">
    <source>
        <dbReference type="ARBA" id="ARBA00022448"/>
    </source>
</evidence>
<sequence length="215" mass="24349">MVGGLLSGWLADSAGRRGALLYNNLVAFAAAALMALVQYIVLFCFELLLNICFQIFGLPHMLGTYDYWPLIFAFTVVPAFIQLATLPLCPESPKFTLAVRGQSDRAETDLKRLRGINDVRSTTELDIMREELASSGTEERPSMASMFRGSLRWPMTIAIMMMLSQQLSEVPYLFIVMVINNWSLECAWSIFVLRLHLFPDCIYSIYLEIRSRNKG</sequence>
<dbReference type="AlphaFoldDB" id="A0A1I7XIL6"/>
<evidence type="ECO:0000256" key="6">
    <source>
        <dbReference type="SAM" id="Phobius"/>
    </source>
</evidence>
<evidence type="ECO:0000313" key="7">
    <source>
        <dbReference type="Proteomes" id="UP000095283"/>
    </source>
</evidence>
<dbReference type="SUPFAM" id="SSF103473">
    <property type="entry name" value="MFS general substrate transporter"/>
    <property type="match status" value="1"/>
</dbReference>